<dbReference type="InterPro" id="IPR035642">
    <property type="entry name" value="MraZ_N"/>
</dbReference>
<keyword evidence="10" id="KW-1185">Reference proteome</keyword>
<dbReference type="GO" id="GO:2000143">
    <property type="term" value="P:negative regulation of DNA-templated transcription initiation"/>
    <property type="evidence" value="ECO:0007669"/>
    <property type="project" value="TreeGrafter"/>
</dbReference>
<dbReference type="InterPro" id="IPR037914">
    <property type="entry name" value="SpoVT-AbrB_sf"/>
</dbReference>
<comment type="caution">
    <text evidence="9">The sequence shown here is derived from an EMBL/GenBank/DDBJ whole genome shotgun (WGS) entry which is preliminary data.</text>
</comment>
<comment type="subunit">
    <text evidence="7">Forms oligomers.</text>
</comment>
<dbReference type="PANTHER" id="PTHR34701:SF1">
    <property type="entry name" value="TRANSCRIPTIONAL REGULATOR MRAZ"/>
    <property type="match status" value="1"/>
</dbReference>
<evidence type="ECO:0000256" key="7">
    <source>
        <dbReference type="HAMAP-Rule" id="MF_01008"/>
    </source>
</evidence>
<gene>
    <name evidence="7" type="primary">mraZ</name>
    <name evidence="9" type="ORF">FEF65_04430</name>
</gene>
<keyword evidence="2 7" id="KW-0963">Cytoplasm</keyword>
<dbReference type="PANTHER" id="PTHR34701">
    <property type="entry name" value="TRANSCRIPTIONAL REGULATOR MRAZ"/>
    <property type="match status" value="1"/>
</dbReference>
<keyword evidence="6 7" id="KW-0804">Transcription</keyword>
<evidence type="ECO:0000313" key="9">
    <source>
        <dbReference type="EMBL" id="TLS68246.1"/>
    </source>
</evidence>
<comment type="subcellular location">
    <subcellularLocation>
        <location evidence="7">Cytoplasm</location>
        <location evidence="7">Nucleoid</location>
    </subcellularLocation>
</comment>
<reference evidence="9 10" key="1">
    <citation type="journal article" date="2019" name="Appl. Environ. Microbiol.">
        <title>Environmental Evidence and Genomic Insight of Iron-oxidizing Bacteria Preference Towards More Corrosion Resistant Stainless Steel at Higher Salinities.</title>
        <authorList>
            <person name="Garrison C.E."/>
            <person name="Price K.A."/>
            <person name="Field E.K."/>
        </authorList>
    </citation>
    <scope>NUCLEOTIDE SEQUENCE [LARGE SCALE GENOMIC DNA]</scope>
    <source>
        <strain evidence="9 10">P3</strain>
    </source>
</reference>
<keyword evidence="5 7" id="KW-0238">DNA-binding</keyword>
<proteinExistence type="inferred from homology"/>
<evidence type="ECO:0000256" key="2">
    <source>
        <dbReference type="ARBA" id="ARBA00022490"/>
    </source>
</evidence>
<dbReference type="InterPro" id="IPR038619">
    <property type="entry name" value="MraZ_sf"/>
</dbReference>
<dbReference type="InterPro" id="IPR007159">
    <property type="entry name" value="SpoVT-AbrB_dom"/>
</dbReference>
<evidence type="ECO:0000256" key="3">
    <source>
        <dbReference type="ARBA" id="ARBA00022737"/>
    </source>
</evidence>
<dbReference type="CDD" id="cd16321">
    <property type="entry name" value="MraZ_C"/>
    <property type="match status" value="1"/>
</dbReference>
<organism evidence="9 10">
    <name type="scientific">Mariprofundus erugo</name>
    <dbReference type="NCBI Taxonomy" id="2528639"/>
    <lineage>
        <taxon>Bacteria</taxon>
        <taxon>Pseudomonadati</taxon>
        <taxon>Pseudomonadota</taxon>
        <taxon>Candidatius Mariprofundia</taxon>
        <taxon>Mariprofundales</taxon>
        <taxon>Mariprofundaceae</taxon>
        <taxon>Mariprofundus</taxon>
    </lineage>
</organism>
<sequence>MFQGEFSNNMDDKGRVSIPAAFRDALNSCHADNTLIVARSHNSPNLVAYPMREWKRLLARVNAMQPSKQVAAFRRAVIGAAQECIPDRQGRVLLSPVLREHASLSRAVHFAGTGELFEIWDSEAWSRQLDADLALLQDFELGL</sequence>
<evidence type="ECO:0000256" key="6">
    <source>
        <dbReference type="ARBA" id="ARBA00023163"/>
    </source>
</evidence>
<evidence type="ECO:0000256" key="5">
    <source>
        <dbReference type="ARBA" id="ARBA00023125"/>
    </source>
</evidence>
<dbReference type="SUPFAM" id="SSF89447">
    <property type="entry name" value="AbrB/MazE/MraZ-like"/>
    <property type="match status" value="1"/>
</dbReference>
<dbReference type="RefSeq" id="WP_138238581.1">
    <property type="nucleotide sequence ID" value="NZ_VBRY01000003.1"/>
</dbReference>
<dbReference type="InterPro" id="IPR020603">
    <property type="entry name" value="MraZ_dom"/>
</dbReference>
<dbReference type="InterPro" id="IPR003444">
    <property type="entry name" value="MraZ"/>
</dbReference>
<dbReference type="HAMAP" id="MF_01008">
    <property type="entry name" value="MraZ"/>
    <property type="match status" value="1"/>
</dbReference>
<accession>A0A5R9GPN2</accession>
<dbReference type="GO" id="GO:0005737">
    <property type="term" value="C:cytoplasm"/>
    <property type="evidence" value="ECO:0007669"/>
    <property type="project" value="UniProtKB-UniRule"/>
</dbReference>
<dbReference type="EMBL" id="VBRY01000003">
    <property type="protein sequence ID" value="TLS68246.1"/>
    <property type="molecule type" value="Genomic_DNA"/>
</dbReference>
<dbReference type="GO" id="GO:0000976">
    <property type="term" value="F:transcription cis-regulatory region binding"/>
    <property type="evidence" value="ECO:0007669"/>
    <property type="project" value="TreeGrafter"/>
</dbReference>
<dbReference type="InterPro" id="IPR035644">
    <property type="entry name" value="MraZ_C"/>
</dbReference>
<feature type="domain" description="SpoVT-AbrB" evidence="8">
    <location>
        <begin position="5"/>
        <end position="53"/>
    </location>
</feature>
<dbReference type="Proteomes" id="UP000306585">
    <property type="component" value="Unassembled WGS sequence"/>
</dbReference>
<comment type="similarity">
    <text evidence="7">Belongs to the MraZ family.</text>
</comment>
<dbReference type="GO" id="GO:0009295">
    <property type="term" value="C:nucleoid"/>
    <property type="evidence" value="ECO:0007669"/>
    <property type="project" value="UniProtKB-SubCell"/>
</dbReference>
<dbReference type="GO" id="GO:0003700">
    <property type="term" value="F:DNA-binding transcription factor activity"/>
    <property type="evidence" value="ECO:0007669"/>
    <property type="project" value="UniProtKB-UniRule"/>
</dbReference>
<dbReference type="Pfam" id="PF02381">
    <property type="entry name" value="MraZ"/>
    <property type="match status" value="2"/>
</dbReference>
<evidence type="ECO:0000313" key="10">
    <source>
        <dbReference type="Proteomes" id="UP000306585"/>
    </source>
</evidence>
<dbReference type="CDD" id="cd16320">
    <property type="entry name" value="MraZ_N"/>
    <property type="match status" value="1"/>
</dbReference>
<name>A0A5R9GPN2_9PROT</name>
<evidence type="ECO:0000256" key="4">
    <source>
        <dbReference type="ARBA" id="ARBA00023015"/>
    </source>
</evidence>
<evidence type="ECO:0000259" key="8">
    <source>
        <dbReference type="PROSITE" id="PS51740"/>
    </source>
</evidence>
<protein>
    <recommendedName>
        <fullName evidence="1 7">Transcriptional regulator MraZ</fullName>
    </recommendedName>
</protein>
<dbReference type="PROSITE" id="PS51740">
    <property type="entry name" value="SPOVT_ABRB"/>
    <property type="match status" value="2"/>
</dbReference>
<keyword evidence="4 7" id="KW-0805">Transcription regulation</keyword>
<dbReference type="AlphaFoldDB" id="A0A5R9GPN2"/>
<dbReference type="Gene3D" id="3.40.1550.20">
    <property type="entry name" value="Transcriptional regulator MraZ domain"/>
    <property type="match status" value="1"/>
</dbReference>
<evidence type="ECO:0000256" key="1">
    <source>
        <dbReference type="ARBA" id="ARBA00013860"/>
    </source>
</evidence>
<feature type="domain" description="SpoVT-AbrB" evidence="8">
    <location>
        <begin position="81"/>
        <end position="124"/>
    </location>
</feature>
<keyword evidence="3" id="KW-0677">Repeat</keyword>